<comment type="caution">
    <text evidence="5">The sequence shown here is derived from an EMBL/GenBank/DDBJ whole genome shotgun (WGS) entry which is preliminary data.</text>
</comment>
<evidence type="ECO:0000313" key="5">
    <source>
        <dbReference type="EMBL" id="KAL1849438.1"/>
    </source>
</evidence>
<evidence type="ECO:0000256" key="3">
    <source>
        <dbReference type="ARBA" id="ARBA00022679"/>
    </source>
</evidence>
<dbReference type="InterPro" id="IPR008854">
    <property type="entry name" value="TPMT"/>
</dbReference>
<evidence type="ECO:0000313" key="6">
    <source>
        <dbReference type="Proteomes" id="UP001583177"/>
    </source>
</evidence>
<keyword evidence="2" id="KW-0489">Methyltransferase</keyword>
<dbReference type="Proteomes" id="UP001583177">
    <property type="component" value="Unassembled WGS sequence"/>
</dbReference>
<evidence type="ECO:0000256" key="1">
    <source>
        <dbReference type="ARBA" id="ARBA00022553"/>
    </source>
</evidence>
<gene>
    <name evidence="5" type="ORF">Daus18300_013262</name>
</gene>
<keyword evidence="1" id="KW-0597">Phosphoprotein</keyword>
<dbReference type="SUPFAM" id="SSF53335">
    <property type="entry name" value="S-adenosyl-L-methionine-dependent methyltransferases"/>
    <property type="match status" value="1"/>
</dbReference>
<accession>A0ABR3VZS7</accession>
<proteinExistence type="predicted"/>
<dbReference type="PROSITE" id="PS51585">
    <property type="entry name" value="SAM_MT_TPMT"/>
    <property type="match status" value="1"/>
</dbReference>
<evidence type="ECO:0000256" key="4">
    <source>
        <dbReference type="ARBA" id="ARBA00022691"/>
    </source>
</evidence>
<dbReference type="CDD" id="cd02440">
    <property type="entry name" value="AdoMet_MTases"/>
    <property type="match status" value="1"/>
</dbReference>
<keyword evidence="3" id="KW-0808">Transferase</keyword>
<dbReference type="InterPro" id="IPR029063">
    <property type="entry name" value="SAM-dependent_MTases_sf"/>
</dbReference>
<reference evidence="5 6" key="1">
    <citation type="journal article" date="2024" name="IMA Fungus">
        <title>IMA Genome - F19 : A genome assembly and annotation guide to empower mycologists, including annotated draft genome sequences of Ceratocystis pirilliformis, Diaporthe australafricana, Fusarium ophioides, Paecilomyces lecythidis, and Sporothrix stenoceras.</title>
        <authorList>
            <person name="Aylward J."/>
            <person name="Wilson A.M."/>
            <person name="Visagie C.M."/>
            <person name="Spraker J."/>
            <person name="Barnes I."/>
            <person name="Buitendag C."/>
            <person name="Ceriani C."/>
            <person name="Del Mar Angel L."/>
            <person name="du Plessis D."/>
            <person name="Fuchs T."/>
            <person name="Gasser K."/>
            <person name="Kramer D."/>
            <person name="Li W."/>
            <person name="Munsamy K."/>
            <person name="Piso A."/>
            <person name="Price J.L."/>
            <person name="Sonnekus B."/>
            <person name="Thomas C."/>
            <person name="van der Nest A."/>
            <person name="van Dijk A."/>
            <person name="van Heerden A."/>
            <person name="van Vuuren N."/>
            <person name="Yilmaz N."/>
            <person name="Duong T.A."/>
            <person name="van der Merwe N.A."/>
            <person name="Wingfield M.J."/>
            <person name="Wingfield B.D."/>
        </authorList>
    </citation>
    <scope>NUCLEOTIDE SEQUENCE [LARGE SCALE GENOMIC DNA]</scope>
    <source>
        <strain evidence="5 6">CMW 18300</strain>
    </source>
</reference>
<organism evidence="5 6">
    <name type="scientific">Diaporthe australafricana</name>
    <dbReference type="NCBI Taxonomy" id="127596"/>
    <lineage>
        <taxon>Eukaryota</taxon>
        <taxon>Fungi</taxon>
        <taxon>Dikarya</taxon>
        <taxon>Ascomycota</taxon>
        <taxon>Pezizomycotina</taxon>
        <taxon>Sordariomycetes</taxon>
        <taxon>Sordariomycetidae</taxon>
        <taxon>Diaporthales</taxon>
        <taxon>Diaporthaceae</taxon>
        <taxon>Diaporthe</taxon>
    </lineage>
</organism>
<evidence type="ECO:0008006" key="7">
    <source>
        <dbReference type="Google" id="ProtNLM"/>
    </source>
</evidence>
<protein>
    <recommendedName>
        <fullName evidence="7">Thiol methyltransferase</fullName>
    </recommendedName>
</protein>
<dbReference type="Pfam" id="PF05724">
    <property type="entry name" value="TPMT"/>
    <property type="match status" value="1"/>
</dbReference>
<dbReference type="PANTHER" id="PTHR32183:SF11">
    <property type="entry name" value="THIOL METHYLTRANSFERASE 2-RELATED"/>
    <property type="match status" value="1"/>
</dbReference>
<evidence type="ECO:0000256" key="2">
    <source>
        <dbReference type="ARBA" id="ARBA00022603"/>
    </source>
</evidence>
<dbReference type="PANTHER" id="PTHR32183">
    <property type="match status" value="1"/>
</dbReference>
<name>A0ABR3VZS7_9PEZI</name>
<dbReference type="Gene3D" id="3.40.50.150">
    <property type="entry name" value="Vaccinia Virus protein VP39"/>
    <property type="match status" value="1"/>
</dbReference>
<keyword evidence="6" id="KW-1185">Reference proteome</keyword>
<keyword evidence="4" id="KW-0949">S-adenosyl-L-methionine</keyword>
<sequence>MMNASYPGPQANGPQDHFKGKALQEHGQLWDQLWERQNTSWDRGGPSHALHEALNIYPELFNGTYPDLGLLSDFAGHGLSQSATSESAPATPPKKMRALVPACGRGYDAVLLAKVFGYDVVGLEIAPSALGAAKKYLNSVQEVLDLPDEQQRSHPDKAMRFWIENQSASPGRVDWLSGDFFSDEWLADAGVEQFDLIFDYTFFCAIPPSARPKWAARMQQLLARPNGRLVCLEFPTGKHPSTGGPPHSAAFWFYQLHLSNPGNEQVITYGEKKPSAHHATVQDADDAHKGYTIDTTAGISSGPGLTVVVRFKPHITHESGQSYKGTFGRDWVSIWGHSLGRGGKKRD</sequence>
<dbReference type="EMBL" id="JAWRVE010000200">
    <property type="protein sequence ID" value="KAL1849438.1"/>
    <property type="molecule type" value="Genomic_DNA"/>
</dbReference>